<dbReference type="PANTHER" id="PTHR23522">
    <property type="entry name" value="BLL5896 PROTEIN"/>
    <property type="match status" value="1"/>
</dbReference>
<feature type="transmembrane region" description="Helical" evidence="8">
    <location>
        <begin position="320"/>
        <end position="343"/>
    </location>
</feature>
<feature type="transmembrane region" description="Helical" evidence="8">
    <location>
        <begin position="129"/>
        <end position="149"/>
    </location>
</feature>
<dbReference type="RefSeq" id="WP_041048001.1">
    <property type="nucleotide sequence ID" value="NZ_JXAK01000020.1"/>
</dbReference>
<feature type="transmembrane region" description="Helical" evidence="8">
    <location>
        <begin position="259"/>
        <end position="276"/>
    </location>
</feature>
<feature type="transmembrane region" description="Helical" evidence="8">
    <location>
        <begin position="100"/>
        <end position="117"/>
    </location>
</feature>
<evidence type="ECO:0000256" key="8">
    <source>
        <dbReference type="SAM" id="Phobius"/>
    </source>
</evidence>
<dbReference type="Proteomes" id="UP000031967">
    <property type="component" value="Unassembled WGS sequence"/>
</dbReference>
<keyword evidence="3" id="KW-1003">Cell membrane</keyword>
<keyword evidence="7 8" id="KW-0472">Membrane</keyword>
<evidence type="ECO:0000256" key="4">
    <source>
        <dbReference type="ARBA" id="ARBA00022519"/>
    </source>
</evidence>
<comment type="subcellular location">
    <subcellularLocation>
        <location evidence="1">Cell inner membrane</location>
        <topology evidence="1">Multi-pass membrane protein</topology>
    </subcellularLocation>
</comment>
<dbReference type="EMBL" id="JXAK01000020">
    <property type="protein sequence ID" value="KIL40506.1"/>
    <property type="molecule type" value="Genomic_DNA"/>
</dbReference>
<dbReference type="Pfam" id="PF12832">
    <property type="entry name" value="MFS_1_like"/>
    <property type="match status" value="1"/>
</dbReference>
<feature type="transmembrane region" description="Helical" evidence="8">
    <location>
        <begin position="282"/>
        <end position="308"/>
    </location>
</feature>
<evidence type="ECO:0000256" key="1">
    <source>
        <dbReference type="ARBA" id="ARBA00004429"/>
    </source>
</evidence>
<dbReference type="SUPFAM" id="SSF103473">
    <property type="entry name" value="MFS general substrate transporter"/>
    <property type="match status" value="1"/>
</dbReference>
<evidence type="ECO:0000313" key="10">
    <source>
        <dbReference type="EMBL" id="KIL40506.1"/>
    </source>
</evidence>
<sequence>MIRICLFMYLLFSTFSVMGFFMAPYLQSKGLNSGQIGNILAVGSLVALVAQPAWGYVSDKKKTVKPILLVLLLSCFLISLGFFSASTFLFILLFYALFSFFNSSAGPLAETLCIAYARQNNKEFGRMRLWGEVGVGTSSLVLGIIVDHIGIRHLWMIYMAASCLAIAATLLLQNTTSASPPVRLSDLRQLFAGPKLLRFLLLVLAVGIPHRMNDSMLAIYLNQLGATDTQLGIAWLAATVSTVPALMFVGKLMKKWNELGIFIVATLTYTVRWAVYSQADSPAWLIVSQLLHSLTFPLFLVSSIQYLLNIVPAELRATGQAAFSVTFGGLGGIIGSSAGGYAMEHLGPHTTYLAGSLLALIGAVAAIATYAKERRRCSRTVPKAAGKPADL</sequence>
<evidence type="ECO:0000256" key="6">
    <source>
        <dbReference type="ARBA" id="ARBA00022989"/>
    </source>
</evidence>
<feature type="transmembrane region" description="Helical" evidence="8">
    <location>
        <begin position="7"/>
        <end position="26"/>
    </location>
</feature>
<feature type="transmembrane region" description="Helical" evidence="8">
    <location>
        <begin position="155"/>
        <end position="175"/>
    </location>
</feature>
<dbReference type="PANTHER" id="PTHR23522:SF10">
    <property type="entry name" value="3-PHENYLPROPIONIC ACID TRANSPORTER-RELATED"/>
    <property type="match status" value="1"/>
</dbReference>
<dbReference type="InterPro" id="IPR026032">
    <property type="entry name" value="HcaT-like"/>
</dbReference>
<protein>
    <recommendedName>
        <fullName evidence="9">Major facilitator superfamily (MFS) profile domain-containing protein</fullName>
    </recommendedName>
</protein>
<name>A0ABR5AHQ7_9BACL</name>
<feature type="domain" description="Major facilitator superfamily (MFS) profile" evidence="9">
    <location>
        <begin position="195"/>
        <end position="391"/>
    </location>
</feature>
<keyword evidence="6 8" id="KW-1133">Transmembrane helix</keyword>
<feature type="transmembrane region" description="Helical" evidence="8">
    <location>
        <begin position="69"/>
        <end position="94"/>
    </location>
</feature>
<keyword evidence="4" id="KW-0997">Cell inner membrane</keyword>
<feature type="transmembrane region" description="Helical" evidence="8">
    <location>
        <begin position="349"/>
        <end position="371"/>
    </location>
</feature>
<feature type="transmembrane region" description="Helical" evidence="8">
    <location>
        <begin position="232"/>
        <end position="252"/>
    </location>
</feature>
<evidence type="ECO:0000256" key="2">
    <source>
        <dbReference type="ARBA" id="ARBA00022448"/>
    </source>
</evidence>
<dbReference type="InterPro" id="IPR036259">
    <property type="entry name" value="MFS_trans_sf"/>
</dbReference>
<dbReference type="Gene3D" id="1.20.1250.20">
    <property type="entry name" value="MFS general substrate transporter like domains"/>
    <property type="match status" value="2"/>
</dbReference>
<dbReference type="InterPro" id="IPR024989">
    <property type="entry name" value="MFS_assoc_dom"/>
</dbReference>
<dbReference type="PROSITE" id="PS50850">
    <property type="entry name" value="MFS"/>
    <property type="match status" value="1"/>
</dbReference>
<accession>A0ABR5AHQ7</accession>
<reference evidence="10 11" key="1">
    <citation type="submission" date="2014-12" db="EMBL/GenBank/DDBJ databases">
        <title>Draft genome sequence of Paenibacillus kamchatkensis strain B-2647.</title>
        <authorList>
            <person name="Karlyshev A.V."/>
            <person name="Kudryashova E.B."/>
        </authorList>
    </citation>
    <scope>NUCLEOTIDE SEQUENCE [LARGE SCALE GENOMIC DNA]</scope>
    <source>
        <strain evidence="10 11">VKM B-2647</strain>
    </source>
</reference>
<dbReference type="PIRSF" id="PIRSF004925">
    <property type="entry name" value="HcaT"/>
    <property type="match status" value="1"/>
</dbReference>
<evidence type="ECO:0000256" key="5">
    <source>
        <dbReference type="ARBA" id="ARBA00022692"/>
    </source>
</evidence>
<keyword evidence="11" id="KW-1185">Reference proteome</keyword>
<gene>
    <name evidence="10" type="ORF">SD70_13145</name>
</gene>
<evidence type="ECO:0000313" key="11">
    <source>
        <dbReference type="Proteomes" id="UP000031967"/>
    </source>
</evidence>
<comment type="caution">
    <text evidence="10">The sequence shown here is derived from an EMBL/GenBank/DDBJ whole genome shotgun (WGS) entry which is preliminary data.</text>
</comment>
<evidence type="ECO:0000256" key="7">
    <source>
        <dbReference type="ARBA" id="ARBA00023136"/>
    </source>
</evidence>
<keyword evidence="5 8" id="KW-0812">Transmembrane</keyword>
<organism evidence="10 11">
    <name type="scientific">Gordoniibacillus kamchatkensis</name>
    <dbReference type="NCBI Taxonomy" id="1590651"/>
    <lineage>
        <taxon>Bacteria</taxon>
        <taxon>Bacillati</taxon>
        <taxon>Bacillota</taxon>
        <taxon>Bacilli</taxon>
        <taxon>Bacillales</taxon>
        <taxon>Paenibacillaceae</taxon>
        <taxon>Gordoniibacillus</taxon>
    </lineage>
</organism>
<proteinExistence type="predicted"/>
<evidence type="ECO:0000256" key="3">
    <source>
        <dbReference type="ARBA" id="ARBA00022475"/>
    </source>
</evidence>
<keyword evidence="2" id="KW-0813">Transport</keyword>
<feature type="transmembrane region" description="Helical" evidence="8">
    <location>
        <begin position="196"/>
        <end position="212"/>
    </location>
</feature>
<evidence type="ECO:0000259" key="9">
    <source>
        <dbReference type="PROSITE" id="PS50850"/>
    </source>
</evidence>
<feature type="transmembrane region" description="Helical" evidence="8">
    <location>
        <begin position="38"/>
        <end position="57"/>
    </location>
</feature>
<dbReference type="InterPro" id="IPR020846">
    <property type="entry name" value="MFS_dom"/>
</dbReference>